<evidence type="ECO:0000256" key="1">
    <source>
        <dbReference type="ARBA" id="ARBA00004651"/>
    </source>
</evidence>
<dbReference type="GO" id="GO:0086010">
    <property type="term" value="P:membrane depolarization during action potential"/>
    <property type="evidence" value="ECO:0007669"/>
    <property type="project" value="TreeGrafter"/>
</dbReference>
<keyword evidence="8 16" id="KW-1133">Transmembrane helix</keyword>
<keyword evidence="14 16" id="KW-0739">Sodium transport</keyword>
<feature type="transmembrane region" description="Helical" evidence="16">
    <location>
        <begin position="1098"/>
        <end position="1115"/>
    </location>
</feature>
<dbReference type="SUPFAM" id="SSF81324">
    <property type="entry name" value="Voltage-gated potassium channels"/>
    <property type="match status" value="4"/>
</dbReference>
<dbReference type="PANTHER" id="PTHR10037:SF62">
    <property type="entry name" value="SODIUM CHANNEL PROTEIN 60E"/>
    <property type="match status" value="1"/>
</dbReference>
<evidence type="ECO:0000256" key="15">
    <source>
        <dbReference type="ARBA" id="ARBA00023303"/>
    </source>
</evidence>
<evidence type="ECO:0000256" key="6">
    <source>
        <dbReference type="ARBA" id="ARBA00022737"/>
    </source>
</evidence>
<feature type="transmembrane region" description="Helical" evidence="16">
    <location>
        <begin position="704"/>
        <end position="729"/>
    </location>
</feature>
<evidence type="ECO:0000256" key="16">
    <source>
        <dbReference type="RuleBase" id="RU361132"/>
    </source>
</evidence>
<organism evidence="19 20">
    <name type="scientific">Acropora cervicornis</name>
    <name type="common">Staghorn coral</name>
    <dbReference type="NCBI Taxonomy" id="6130"/>
    <lineage>
        <taxon>Eukaryota</taxon>
        <taxon>Metazoa</taxon>
        <taxon>Cnidaria</taxon>
        <taxon>Anthozoa</taxon>
        <taxon>Hexacorallia</taxon>
        <taxon>Scleractinia</taxon>
        <taxon>Astrocoeniina</taxon>
        <taxon>Acroporidae</taxon>
        <taxon>Acropora</taxon>
    </lineage>
</organism>
<keyword evidence="5 16" id="KW-0812">Transmembrane</keyword>
<evidence type="ECO:0000259" key="18">
    <source>
        <dbReference type="Pfam" id="PF00520"/>
    </source>
</evidence>
<feature type="transmembrane region" description="Helical" evidence="16">
    <location>
        <begin position="1135"/>
        <end position="1159"/>
    </location>
</feature>
<dbReference type="InterPro" id="IPR027359">
    <property type="entry name" value="Volt_channel_dom_sf"/>
</dbReference>
<dbReference type="InterPro" id="IPR001696">
    <property type="entry name" value="Na_channel_asu"/>
</dbReference>
<accession>A0AAD9V6Z2</accession>
<reference evidence="19" key="1">
    <citation type="journal article" date="2023" name="G3 (Bethesda)">
        <title>Whole genome assembly and annotation of the endangered Caribbean coral Acropora cervicornis.</title>
        <authorList>
            <person name="Selwyn J.D."/>
            <person name="Vollmer S.V."/>
        </authorList>
    </citation>
    <scope>NUCLEOTIDE SEQUENCE</scope>
    <source>
        <strain evidence="19">K2</strain>
    </source>
</reference>
<evidence type="ECO:0000256" key="3">
    <source>
        <dbReference type="ARBA" id="ARBA00022461"/>
    </source>
</evidence>
<keyword evidence="4" id="KW-1003">Cell membrane</keyword>
<feature type="transmembrane region" description="Helical" evidence="16">
    <location>
        <begin position="1558"/>
        <end position="1584"/>
    </location>
</feature>
<dbReference type="InterPro" id="IPR044564">
    <property type="entry name" value="Na_chnl_inactivation_gate"/>
</dbReference>
<feature type="transmembrane region" description="Helical" evidence="16">
    <location>
        <begin position="1072"/>
        <end position="1091"/>
    </location>
</feature>
<comment type="caution">
    <text evidence="16">Lacks conserved residue(s) required for the propagation of feature annotation.</text>
</comment>
<keyword evidence="9 16" id="KW-0915">Sodium</keyword>
<keyword evidence="10 16" id="KW-0406">Ion transport</keyword>
<comment type="caution">
    <text evidence="19">The sequence shown here is derived from an EMBL/GenBank/DDBJ whole genome shotgun (WGS) entry which is preliminary data.</text>
</comment>
<dbReference type="GO" id="GO:0019228">
    <property type="term" value="P:neuronal action potential"/>
    <property type="evidence" value="ECO:0007669"/>
    <property type="project" value="TreeGrafter"/>
</dbReference>
<feature type="domain" description="Ion transport" evidence="18">
    <location>
        <begin position="187"/>
        <end position="287"/>
    </location>
</feature>
<keyword evidence="20" id="KW-1185">Reference proteome</keyword>
<feature type="region of interest" description="Disordered" evidence="17">
    <location>
        <begin position="465"/>
        <end position="546"/>
    </location>
</feature>
<evidence type="ECO:0000256" key="10">
    <source>
        <dbReference type="ARBA" id="ARBA00023065"/>
    </source>
</evidence>
<keyword evidence="2 16" id="KW-0813">Transport</keyword>
<dbReference type="Gene3D" id="1.20.5.1190">
    <property type="entry name" value="iswi atpase"/>
    <property type="match status" value="1"/>
</dbReference>
<sequence length="1774" mass="201052">MVRFAPVISSAAVARSQANNLQGERVASTGEFSVTASGQQKRQQAKLPSLYPAISLKSLRSRELVSKIDRDTPEVSGHNTVGSDTVQWRVNASQQSAEPKVKGTSLVVGSAGILRAATAVAVNNATAKITVHQAEEQIQEPECETFLILSTRLGRQYVFRFSKEKSLFLFGPLNVVRKAIIILITNQFFELFILLTIIVNCIFLALKNAPEEPEYVFAAIYTVEMMLKIIAKGFCLHKFSYLRDPWNWLDFVVVILGYITLIPNVYNLSGIRTFRVLRALRTISTVEDMWLRSDNNSDDGQPRVCGNASTARHCPVNYTCVSTGENPNYGYTNFDNFAWSLLTAFQLVTMDFWENVFNYVLASMGSWYVFYFVFVVFFGSFYLINLVLAVVAVSYQQEVVAIQEKDNEYEDLKAVMSSYLFHGKATPKLLVQDGRLKPEALVTKCKLSLCIPCLKRTSCSEVPETKLSSANGSHVSLGNSQSGLGTTSEECSSASPNANNGSRALRNKTNVTGTKLASINSSPNHKQQQRQRSSTSSNDEIIRIPQTATNSKCLDVKKSWARPLSVIRETESFHSDNQCTVERECNANREIAFNETATRISTTGSPAASVRSLGRPNSQEMMAKDNKEELARRKGIRQRISRLTIDPLFELSITFCILLNTLFLSLEYHGMNIDFKLALDIGNMLVAFGPRGYVKTRWNIFDGFIVVISIVDLILVLAKIGGGAGLSVLRTFRLLRVFKLAQSWQTMNMLLRTIASSIGQLGNLTLVLGIIVYMLAVVGMQIFGSSYTQEKFGEDIPRWNFNDFGQACMMIFRILCGEWIEPLYDSMRATSPASFLFFLTALVIGNFLSLQGEAEKRKEARPSKFYKGVQRLSKVLRIGRIFPRRGTQVKPQATETHSSAHDESVKDGKDVLHGSTALLNAVTAFQKKGKLNRDTMKRLSIVIEAANKDSNASSTVLNLARTSAPITSPRSSVQADQPEKQTDAELAMTEVQECCPCWMKFCTCNCIAKWKESSRYRAWRNMRHNIKKFVEHRYFDWVILLIIISSSVTLVFEDVHLDSRPTLKEVLNYLNIVFAVVFTLEFLLKTLGLGLLEYFKNLWNCLDVIIVAISLLTAVESMEELTSVVVNSLLFAIPGIGNVLLVCMVFWLIFSIVGVQFFGGKFFRCVNSRGERLSVDSVTNKTECIRLSYRWVNANINFDNVLNGLIALFQVATFEGWMEVMRDAVDARQIDEQPESNHSFTPYLYFVIFIIVGSFFTLNLFIGVIIDNFNRLKKQYEDSGALDIFLTPSQKAWFKTLKKAANKKPKKMISRPQVKWQAGLFDIIHSSKFETFIMILICLNMLVMMIQHHKQRPEIFNLFLFCSIVFGLNSDPVFYRVLTCYQSTIFTLEAIVRIVAQRLHYFTKPWNIFDFTIVILSIVGIVLEYLHYNLFVTPSLFRVARVFRIGRLLRFYKGARGIRRLLFALVISLPALFNIGALLFLVMFIYAIIGMSSFGYVKKTGALNDVVNFETFGNSMLLLFRLSTSAGWNDVLEPLLIQPPDCDEHHRRQPNGDCGTPWLAIVYFISFILLTFLIIINMYIAIILENLSQAHEQDEVGITEDDLEMFYSLWEQYDPQATQYIFHSQLSDFVDNLEPPLRIPQPNKFACIHLNIPIKKGERIHCFDVMQALVRRVIGTIEEDGSVAFALMKSRMEHHFVRAFPKRAKTKTESTTLKRTQEIRAATIIQRSYRQYRFQLELRKFRLQKSMKPLENDAHSTIGDEFHGSVPMQGNHRA</sequence>
<keyword evidence="7 16" id="KW-0851">Voltage-gated channel</keyword>
<dbReference type="GO" id="GO:0001518">
    <property type="term" value="C:voltage-gated sodium channel complex"/>
    <property type="evidence" value="ECO:0007669"/>
    <property type="project" value="UniProtKB-UniRule"/>
</dbReference>
<feature type="region of interest" description="Disordered" evidence="17">
    <location>
        <begin position="1755"/>
        <end position="1774"/>
    </location>
</feature>
<evidence type="ECO:0000256" key="8">
    <source>
        <dbReference type="ARBA" id="ARBA00022989"/>
    </source>
</evidence>
<dbReference type="Gene3D" id="1.10.238.10">
    <property type="entry name" value="EF-hand"/>
    <property type="match status" value="1"/>
</dbReference>
<feature type="transmembrane region" description="Helical" evidence="16">
    <location>
        <begin position="1461"/>
        <end position="1489"/>
    </location>
</feature>
<comment type="function">
    <text evidence="16">Mediates the voltage-dependent sodium ion permeability of excitable membranes. Assuming opened or closed conformations in response to the voltage difference across the membrane, the protein forms a sodium-selective channel through which Na(+) ions may pass in accordance with their electrochemical gradient.</text>
</comment>
<dbReference type="PRINTS" id="PR00170">
    <property type="entry name" value="NACHANNEL"/>
</dbReference>
<protein>
    <recommendedName>
        <fullName evidence="16">Sodium channel protein</fullName>
    </recommendedName>
</protein>
<dbReference type="PANTHER" id="PTHR10037">
    <property type="entry name" value="VOLTAGE-GATED CATION CHANNEL CALCIUM AND SODIUM"/>
    <property type="match status" value="1"/>
</dbReference>
<feature type="transmembrane region" description="Helical" evidence="16">
    <location>
        <begin position="1034"/>
        <end position="1052"/>
    </location>
</feature>
<feature type="domain" description="Ion transport" evidence="18">
    <location>
        <begin position="647"/>
        <end position="848"/>
    </location>
</feature>
<feature type="domain" description="Ion transport" evidence="18">
    <location>
        <begin position="322"/>
        <end position="398"/>
    </location>
</feature>
<reference evidence="19" key="2">
    <citation type="journal article" date="2023" name="Science">
        <title>Genomic signatures of disease resistance in endangered staghorn corals.</title>
        <authorList>
            <person name="Vollmer S.V."/>
            <person name="Selwyn J.D."/>
            <person name="Despard B.A."/>
            <person name="Roesel C.L."/>
        </authorList>
    </citation>
    <scope>NUCLEOTIDE SEQUENCE</scope>
    <source>
        <strain evidence="19">K2</strain>
    </source>
</reference>
<evidence type="ECO:0000256" key="14">
    <source>
        <dbReference type="ARBA" id="ARBA00023201"/>
    </source>
</evidence>
<dbReference type="FunFam" id="1.20.120.350:FF:000075">
    <property type="entry name" value="Sodium channel protein"/>
    <property type="match status" value="1"/>
</dbReference>
<evidence type="ECO:0000313" key="20">
    <source>
        <dbReference type="Proteomes" id="UP001249851"/>
    </source>
</evidence>
<evidence type="ECO:0000256" key="7">
    <source>
        <dbReference type="ARBA" id="ARBA00022882"/>
    </source>
</evidence>
<dbReference type="Pfam" id="PF00520">
    <property type="entry name" value="Ion_trans"/>
    <property type="match status" value="5"/>
</dbReference>
<proteinExistence type="inferred from homology"/>
<evidence type="ECO:0000313" key="19">
    <source>
        <dbReference type="EMBL" id="KAK2563045.1"/>
    </source>
</evidence>
<feature type="transmembrane region" description="Helical" evidence="16">
    <location>
        <begin position="643"/>
        <end position="666"/>
    </location>
</feature>
<evidence type="ECO:0000256" key="9">
    <source>
        <dbReference type="ARBA" id="ARBA00023053"/>
    </source>
</evidence>
<keyword evidence="15 16" id="KW-0407">Ion channel</keyword>
<dbReference type="Proteomes" id="UP001249851">
    <property type="component" value="Unassembled WGS sequence"/>
</dbReference>
<feature type="transmembrane region" description="Helical" evidence="16">
    <location>
        <begin position="750"/>
        <end position="776"/>
    </location>
</feature>
<feature type="transmembrane region" description="Helical" evidence="16">
    <location>
        <begin position="829"/>
        <end position="848"/>
    </location>
</feature>
<dbReference type="CDD" id="cd13433">
    <property type="entry name" value="Na_channel_gate"/>
    <property type="match status" value="1"/>
</dbReference>
<dbReference type="FunFam" id="1.10.287.70:FF:000047">
    <property type="entry name" value="Sodium channel protein"/>
    <property type="match status" value="1"/>
</dbReference>
<evidence type="ECO:0000256" key="13">
    <source>
        <dbReference type="ARBA" id="ARBA00023180"/>
    </source>
</evidence>
<dbReference type="GO" id="GO:0005248">
    <property type="term" value="F:voltage-gated sodium channel activity"/>
    <property type="evidence" value="ECO:0007669"/>
    <property type="project" value="InterPro"/>
</dbReference>
<feature type="transmembrane region" description="Helical" evidence="16">
    <location>
        <begin position="368"/>
        <end position="395"/>
    </location>
</feature>
<dbReference type="InterPro" id="IPR005821">
    <property type="entry name" value="Ion_trans_dom"/>
</dbReference>
<evidence type="ECO:0000256" key="12">
    <source>
        <dbReference type="ARBA" id="ARBA00023157"/>
    </source>
</evidence>
<feature type="transmembrane region" description="Helical" evidence="16">
    <location>
        <begin position="1358"/>
        <end position="1378"/>
    </location>
</feature>
<gene>
    <name evidence="19" type="ORF">P5673_014056</name>
</gene>
<comment type="subcellular location">
    <subcellularLocation>
        <location evidence="1 16">Cell membrane</location>
        <topology evidence="1 16">Multi-pass membrane protein</topology>
    </subcellularLocation>
</comment>
<keyword evidence="11 16" id="KW-0472">Membrane</keyword>
<comment type="similarity">
    <text evidence="16">Belongs to the sodium channel (TC 1.A.1.10) family.</text>
</comment>
<feature type="compositionally biased region" description="Polar residues" evidence="17">
    <location>
        <begin position="466"/>
        <end position="526"/>
    </location>
</feature>
<dbReference type="InterPro" id="IPR043203">
    <property type="entry name" value="VGCC_Ca_Na"/>
</dbReference>
<feature type="transmembrane region" description="Helical" evidence="16">
    <location>
        <begin position="1411"/>
        <end position="1440"/>
    </location>
</feature>
<name>A0AAD9V6Z2_ACRCE</name>
<dbReference type="EMBL" id="JARQWQ010000027">
    <property type="protein sequence ID" value="KAK2563045.1"/>
    <property type="molecule type" value="Genomic_DNA"/>
</dbReference>
<keyword evidence="13" id="KW-0325">Glycoprotein</keyword>
<feature type="transmembrane region" description="Helical" evidence="16">
    <location>
        <begin position="188"/>
        <end position="206"/>
    </location>
</feature>
<evidence type="ECO:0000256" key="4">
    <source>
        <dbReference type="ARBA" id="ARBA00022475"/>
    </source>
</evidence>
<dbReference type="Gene3D" id="1.20.120.350">
    <property type="entry name" value="Voltage-gated potassium channels. Chain C"/>
    <property type="match status" value="4"/>
</dbReference>
<evidence type="ECO:0000256" key="2">
    <source>
        <dbReference type="ARBA" id="ARBA00022448"/>
    </source>
</evidence>
<feature type="transmembrane region" description="Helical" evidence="16">
    <location>
        <begin position="1243"/>
        <end position="1266"/>
    </location>
</feature>
<feature type="domain" description="Ion transport" evidence="18">
    <location>
        <begin position="1328"/>
        <end position="1594"/>
    </location>
</feature>
<evidence type="ECO:0000256" key="11">
    <source>
        <dbReference type="ARBA" id="ARBA00023136"/>
    </source>
</evidence>
<keyword evidence="6" id="KW-0677">Repeat</keyword>
<dbReference type="Gene3D" id="1.10.287.70">
    <property type="match status" value="3"/>
</dbReference>
<feature type="region of interest" description="Disordered" evidence="17">
    <location>
        <begin position="887"/>
        <end position="906"/>
    </location>
</feature>
<keyword evidence="12" id="KW-1015">Disulfide bond</keyword>
<evidence type="ECO:0000256" key="5">
    <source>
        <dbReference type="ARBA" id="ARBA00022692"/>
    </source>
</evidence>
<evidence type="ECO:0000256" key="17">
    <source>
        <dbReference type="SAM" id="MobiDB-lite"/>
    </source>
</evidence>
<feature type="transmembrane region" description="Helical" evidence="16">
    <location>
        <begin position="248"/>
        <end position="266"/>
    </location>
</feature>
<feature type="domain" description="Ion transport" evidence="18">
    <location>
        <begin position="1114"/>
        <end position="1276"/>
    </location>
</feature>
<keyword evidence="3 16" id="KW-0894">Sodium channel</keyword>